<keyword evidence="1" id="KW-0472">Membrane</keyword>
<dbReference type="Proteomes" id="UP001292094">
    <property type="component" value="Unassembled WGS sequence"/>
</dbReference>
<keyword evidence="2" id="KW-0732">Signal</keyword>
<evidence type="ECO:0000256" key="1">
    <source>
        <dbReference type="SAM" id="Phobius"/>
    </source>
</evidence>
<keyword evidence="1" id="KW-1133">Transmembrane helix</keyword>
<evidence type="ECO:0000256" key="2">
    <source>
        <dbReference type="SAM" id="SignalP"/>
    </source>
</evidence>
<name>A0AAE1PEN0_9EUCA</name>
<feature type="chain" id="PRO_5042171539" evidence="2">
    <location>
        <begin position="17"/>
        <end position="165"/>
    </location>
</feature>
<organism evidence="3 4">
    <name type="scientific">Petrolisthes manimaculis</name>
    <dbReference type="NCBI Taxonomy" id="1843537"/>
    <lineage>
        <taxon>Eukaryota</taxon>
        <taxon>Metazoa</taxon>
        <taxon>Ecdysozoa</taxon>
        <taxon>Arthropoda</taxon>
        <taxon>Crustacea</taxon>
        <taxon>Multicrustacea</taxon>
        <taxon>Malacostraca</taxon>
        <taxon>Eumalacostraca</taxon>
        <taxon>Eucarida</taxon>
        <taxon>Decapoda</taxon>
        <taxon>Pleocyemata</taxon>
        <taxon>Anomura</taxon>
        <taxon>Galatheoidea</taxon>
        <taxon>Porcellanidae</taxon>
        <taxon>Petrolisthes</taxon>
    </lineage>
</organism>
<sequence>MLGLAITASMIRWLMTGLVMLAGDEMATKVVRVGSSTVKGIILQKQQPRETVHQEYKTTGAVLFSHRQGESRNLGEEMSEGYDTGDGAATAGWMAGEGGAGVDDGGGGGRLAGEGGDGWLWCWLVREVVVVLVVVAVVVVMVVVEAPNGGRKWWKMVEEKERVGE</sequence>
<dbReference type="AlphaFoldDB" id="A0AAE1PEN0"/>
<accession>A0AAE1PEN0</accession>
<proteinExistence type="predicted"/>
<feature type="signal peptide" evidence="2">
    <location>
        <begin position="1"/>
        <end position="16"/>
    </location>
</feature>
<keyword evidence="4" id="KW-1185">Reference proteome</keyword>
<protein>
    <submittedName>
        <fullName evidence="3">Uncharacterized protein</fullName>
    </submittedName>
</protein>
<evidence type="ECO:0000313" key="3">
    <source>
        <dbReference type="EMBL" id="KAK4305954.1"/>
    </source>
</evidence>
<gene>
    <name evidence="3" type="ORF">Pmani_022190</name>
</gene>
<comment type="caution">
    <text evidence="3">The sequence shown here is derived from an EMBL/GenBank/DDBJ whole genome shotgun (WGS) entry which is preliminary data.</text>
</comment>
<dbReference type="EMBL" id="JAWZYT010002208">
    <property type="protein sequence ID" value="KAK4305954.1"/>
    <property type="molecule type" value="Genomic_DNA"/>
</dbReference>
<reference evidence="3" key="1">
    <citation type="submission" date="2023-11" db="EMBL/GenBank/DDBJ databases">
        <title>Genome assemblies of two species of porcelain crab, Petrolisthes cinctipes and Petrolisthes manimaculis (Anomura: Porcellanidae).</title>
        <authorList>
            <person name="Angst P."/>
        </authorList>
    </citation>
    <scope>NUCLEOTIDE SEQUENCE</scope>
    <source>
        <strain evidence="3">PB745_02</strain>
        <tissue evidence="3">Gill</tissue>
    </source>
</reference>
<keyword evidence="1" id="KW-0812">Transmembrane</keyword>
<feature type="transmembrane region" description="Helical" evidence="1">
    <location>
        <begin position="128"/>
        <end position="146"/>
    </location>
</feature>
<evidence type="ECO:0000313" key="4">
    <source>
        <dbReference type="Proteomes" id="UP001292094"/>
    </source>
</evidence>